<dbReference type="OrthoDB" id="5951444at2"/>
<dbReference type="EMBL" id="VRSW01000003">
    <property type="protein sequence ID" value="TXK04091.1"/>
    <property type="molecule type" value="Genomic_DNA"/>
</dbReference>
<dbReference type="Proteomes" id="UP000321196">
    <property type="component" value="Unassembled WGS sequence"/>
</dbReference>
<evidence type="ECO:0000313" key="1">
    <source>
        <dbReference type="EMBL" id="TXK04091.1"/>
    </source>
</evidence>
<sequence length="140" mass="15289">MNPTGGSVEEFIAAVPSAIRQRDALTLLDMMREISGREPQMWGTIVGFGSCHYEYPTGTSGDMPLIAFSPRAASMSVYLLDTADHVAELAQVGPHTIGKSCLYLKNLDKNNLDVLRTIITDSFNQVMAEDTSYGTIRVES</sequence>
<reference evidence="1 2" key="1">
    <citation type="submission" date="2019-08" db="EMBL/GenBank/DDBJ databases">
        <authorList>
            <person name="Dong K."/>
        </authorList>
    </citation>
    <scope>NUCLEOTIDE SEQUENCE [LARGE SCALE GENOMIC DNA]</scope>
    <source>
        <strain evidence="1 2">M4-8</strain>
    </source>
</reference>
<accession>A0A5C8HP55</accession>
<keyword evidence="2" id="KW-1185">Reference proteome</keyword>
<evidence type="ECO:0000313" key="2">
    <source>
        <dbReference type="Proteomes" id="UP000321196"/>
    </source>
</evidence>
<name>A0A5C8HP55_9MICO</name>
<dbReference type="AlphaFoldDB" id="A0A5C8HP55"/>
<organism evidence="1 2">
    <name type="scientific">Microbacterium mitrae</name>
    <dbReference type="NCBI Taxonomy" id="664640"/>
    <lineage>
        <taxon>Bacteria</taxon>
        <taxon>Bacillati</taxon>
        <taxon>Actinomycetota</taxon>
        <taxon>Actinomycetes</taxon>
        <taxon>Micrococcales</taxon>
        <taxon>Microbacteriaceae</taxon>
        <taxon>Microbacterium</taxon>
    </lineage>
</organism>
<proteinExistence type="predicted"/>
<gene>
    <name evidence="1" type="ORF">FVP60_10000</name>
</gene>
<dbReference type="RefSeq" id="WP_147826147.1">
    <property type="nucleotide sequence ID" value="NZ_BAAARG010000003.1"/>
</dbReference>
<comment type="caution">
    <text evidence="1">The sequence shown here is derived from an EMBL/GenBank/DDBJ whole genome shotgun (WGS) entry which is preliminary data.</text>
</comment>
<protein>
    <submittedName>
        <fullName evidence="1">DUF1801 domain-containing protein</fullName>
    </submittedName>
</protein>